<dbReference type="AlphaFoldDB" id="A0A3A5MP02"/>
<dbReference type="InterPro" id="IPR000326">
    <property type="entry name" value="PAP2/HPO"/>
</dbReference>
<dbReference type="RefSeq" id="WP_119974342.1">
    <property type="nucleotide sequence ID" value="NZ_JBHSQA010000003.1"/>
</dbReference>
<feature type="transmembrane region" description="Helical" evidence="2">
    <location>
        <begin position="259"/>
        <end position="282"/>
    </location>
</feature>
<dbReference type="InterPro" id="IPR036938">
    <property type="entry name" value="PAP2/HPO_sf"/>
</dbReference>
<keyword evidence="2" id="KW-0472">Membrane</keyword>
<keyword evidence="2" id="KW-1133">Transmembrane helix</keyword>
<feature type="transmembrane region" description="Helical" evidence="2">
    <location>
        <begin position="338"/>
        <end position="357"/>
    </location>
</feature>
<dbReference type="Proteomes" id="UP000272015">
    <property type="component" value="Unassembled WGS sequence"/>
</dbReference>
<feature type="transmembrane region" description="Helical" evidence="2">
    <location>
        <begin position="192"/>
        <end position="212"/>
    </location>
</feature>
<dbReference type="PANTHER" id="PTHR14969">
    <property type="entry name" value="SPHINGOSINE-1-PHOSPHATE PHOSPHOHYDROLASE"/>
    <property type="match status" value="1"/>
</dbReference>
<evidence type="ECO:0000313" key="5">
    <source>
        <dbReference type="Proteomes" id="UP000272015"/>
    </source>
</evidence>
<keyword evidence="2" id="KW-0812">Transmembrane</keyword>
<reference evidence="4 5" key="1">
    <citation type="submission" date="2018-09" db="EMBL/GenBank/DDBJ databases">
        <title>Novel species of Cryobacterium.</title>
        <authorList>
            <person name="Liu Q."/>
            <person name="Xin Y.-H."/>
        </authorList>
    </citation>
    <scope>NUCLEOTIDE SEQUENCE [LARGE SCALE GENOMIC DNA]</scope>
    <source>
        <strain evidence="4 5">Hh39</strain>
    </source>
</reference>
<feature type="domain" description="Phosphatidic acid phosphatase type 2/haloperoxidase" evidence="3">
    <location>
        <begin position="334"/>
        <end position="450"/>
    </location>
</feature>
<feature type="transmembrane region" description="Helical" evidence="2">
    <location>
        <begin position="104"/>
        <end position="121"/>
    </location>
</feature>
<evidence type="ECO:0000256" key="2">
    <source>
        <dbReference type="SAM" id="Phobius"/>
    </source>
</evidence>
<dbReference type="PANTHER" id="PTHR14969:SF13">
    <property type="entry name" value="AT30094P"/>
    <property type="match status" value="1"/>
</dbReference>
<dbReference type="EMBL" id="QZVS01000079">
    <property type="protein sequence ID" value="RJT88878.1"/>
    <property type="molecule type" value="Genomic_DNA"/>
</dbReference>
<sequence>MNAPRDPAVTTPPRARWLTRHWLPVTGLGAVALAVVLGALIAARTDGPLAVDTAWLGLLNQNRSVAGDVVADTLAVLGGGIVASLLIPGAIIVALLLVRRRWGAAYVLIATVLAGASVQILKQLLGRDRPMNVLTTLDYGSFPSGHVANAAVVATVLALLVPRVWVWVVGGVYTILMMLSRTYLGAHWLSDAVGAVLLAVGVALLVWTPLAARIEGERALSAGQPAVWHTFWARHAGLVVHHDHDADARRRLVRTAVTVASLGATVCVALLVSVLGSTGLTIMDVPAQNLVLSWRSAELTGIMIALAIVFGPVVLPIIVLVVAVGWGITSRHAWRPALLVAGMAFGVVLGQVVGRAVDRQRPPVDLMLFGADASFSFPSGHVLGAADFALITTYLVLSRRPSRRGTVIGSAVAALGIVLAALSRVYLGYHWVTDVLTSVALALIVLGCVIIVDVWWGARSEPGAPGASEAIPAVGHEPDADRA</sequence>
<keyword evidence="5" id="KW-1185">Reference proteome</keyword>
<feature type="transmembrane region" description="Helical" evidence="2">
    <location>
        <begin position="165"/>
        <end position="186"/>
    </location>
</feature>
<dbReference type="Gene3D" id="1.20.144.10">
    <property type="entry name" value="Phosphatidic acid phosphatase type 2/haloperoxidase"/>
    <property type="match status" value="2"/>
</dbReference>
<gene>
    <name evidence="4" type="ORF">D6T64_08835</name>
</gene>
<dbReference type="SUPFAM" id="SSF48317">
    <property type="entry name" value="Acid phosphatase/Vanadium-dependent haloperoxidase"/>
    <property type="match status" value="2"/>
</dbReference>
<feature type="transmembrane region" description="Helical" evidence="2">
    <location>
        <begin position="74"/>
        <end position="97"/>
    </location>
</feature>
<feature type="transmembrane region" description="Helical" evidence="2">
    <location>
        <begin position="409"/>
        <end position="429"/>
    </location>
</feature>
<name>A0A3A5MP02_9MICO</name>
<feature type="transmembrane region" description="Helical" evidence="2">
    <location>
        <begin position="141"/>
        <end position="160"/>
    </location>
</feature>
<dbReference type="Pfam" id="PF01569">
    <property type="entry name" value="PAP2"/>
    <property type="match status" value="2"/>
</dbReference>
<feature type="transmembrane region" description="Helical" evidence="2">
    <location>
        <begin position="21"/>
        <end position="43"/>
    </location>
</feature>
<feature type="transmembrane region" description="Helical" evidence="2">
    <location>
        <begin position="377"/>
        <end position="397"/>
    </location>
</feature>
<proteinExistence type="predicted"/>
<organism evidence="4 5">
    <name type="scientific">Cryobacterium melibiosiphilum</name>
    <dbReference type="NCBI Taxonomy" id="995039"/>
    <lineage>
        <taxon>Bacteria</taxon>
        <taxon>Bacillati</taxon>
        <taxon>Actinomycetota</taxon>
        <taxon>Actinomycetes</taxon>
        <taxon>Micrococcales</taxon>
        <taxon>Microbacteriaceae</taxon>
        <taxon>Cryobacterium</taxon>
    </lineage>
</organism>
<accession>A0A3A5MP02</accession>
<feature type="transmembrane region" description="Helical" evidence="2">
    <location>
        <begin position="435"/>
        <end position="456"/>
    </location>
</feature>
<feature type="domain" description="Phosphatidic acid phosphatase type 2/haloperoxidase" evidence="3">
    <location>
        <begin position="104"/>
        <end position="207"/>
    </location>
</feature>
<feature type="region of interest" description="Disordered" evidence="1">
    <location>
        <begin position="462"/>
        <end position="483"/>
    </location>
</feature>
<comment type="caution">
    <text evidence="4">The sequence shown here is derived from an EMBL/GenBank/DDBJ whole genome shotgun (WGS) entry which is preliminary data.</text>
</comment>
<dbReference type="CDD" id="cd03392">
    <property type="entry name" value="PAP2_like_2"/>
    <property type="match status" value="1"/>
</dbReference>
<evidence type="ECO:0000313" key="4">
    <source>
        <dbReference type="EMBL" id="RJT88878.1"/>
    </source>
</evidence>
<evidence type="ECO:0000256" key="1">
    <source>
        <dbReference type="SAM" id="MobiDB-lite"/>
    </source>
</evidence>
<feature type="transmembrane region" description="Helical" evidence="2">
    <location>
        <begin position="302"/>
        <end position="326"/>
    </location>
</feature>
<protein>
    <submittedName>
        <fullName evidence="4">Phosphatase PAP2 family protein</fullName>
    </submittedName>
</protein>
<evidence type="ECO:0000259" key="3">
    <source>
        <dbReference type="SMART" id="SM00014"/>
    </source>
</evidence>
<dbReference type="OrthoDB" id="5289372at2"/>
<dbReference type="SMART" id="SM00014">
    <property type="entry name" value="acidPPc"/>
    <property type="match status" value="2"/>
</dbReference>